<sequence length="69" mass="7732">MPTKSALHATKNPSCCHLGMFYRTSDMKNTKIPSGFITCKSHYGWLHTMTGCRMSNVSTLEKSTPRHKG</sequence>
<proteinExistence type="predicted"/>
<keyword evidence="2" id="KW-1185">Reference proteome</keyword>
<evidence type="ECO:0000313" key="2">
    <source>
        <dbReference type="Proteomes" id="UP000050525"/>
    </source>
</evidence>
<accession>A0A151P1F7</accession>
<dbReference type="EMBL" id="AKHW03001328">
    <property type="protein sequence ID" value="KYO42911.1"/>
    <property type="molecule type" value="Genomic_DNA"/>
</dbReference>
<protein>
    <submittedName>
        <fullName evidence="1">Uncharacterized protein</fullName>
    </submittedName>
</protein>
<dbReference type="AlphaFoldDB" id="A0A151P1F7"/>
<comment type="caution">
    <text evidence="1">The sequence shown here is derived from an EMBL/GenBank/DDBJ whole genome shotgun (WGS) entry which is preliminary data.</text>
</comment>
<reference evidence="1 2" key="1">
    <citation type="journal article" date="2012" name="Genome Biol.">
        <title>Sequencing three crocodilian genomes to illuminate the evolution of archosaurs and amniotes.</title>
        <authorList>
            <person name="St John J.A."/>
            <person name="Braun E.L."/>
            <person name="Isberg S.R."/>
            <person name="Miles L.G."/>
            <person name="Chong A.Y."/>
            <person name="Gongora J."/>
            <person name="Dalzell P."/>
            <person name="Moran C."/>
            <person name="Bed'hom B."/>
            <person name="Abzhanov A."/>
            <person name="Burgess S.C."/>
            <person name="Cooksey A.M."/>
            <person name="Castoe T.A."/>
            <person name="Crawford N.G."/>
            <person name="Densmore L.D."/>
            <person name="Drew J.C."/>
            <person name="Edwards S.V."/>
            <person name="Faircloth B.C."/>
            <person name="Fujita M.K."/>
            <person name="Greenwold M.J."/>
            <person name="Hoffmann F.G."/>
            <person name="Howard J.M."/>
            <person name="Iguchi T."/>
            <person name="Janes D.E."/>
            <person name="Khan S.Y."/>
            <person name="Kohno S."/>
            <person name="de Koning A.J."/>
            <person name="Lance S.L."/>
            <person name="McCarthy F.M."/>
            <person name="McCormack J.E."/>
            <person name="Merchant M.E."/>
            <person name="Peterson D.G."/>
            <person name="Pollock D.D."/>
            <person name="Pourmand N."/>
            <person name="Raney B.J."/>
            <person name="Roessler K.A."/>
            <person name="Sanford J.R."/>
            <person name="Sawyer R.H."/>
            <person name="Schmidt C.J."/>
            <person name="Triplett E.W."/>
            <person name="Tuberville T.D."/>
            <person name="Venegas-Anaya M."/>
            <person name="Howard J.T."/>
            <person name="Jarvis E.D."/>
            <person name="Guillette L.J.Jr."/>
            <person name="Glenn T.C."/>
            <person name="Green R.E."/>
            <person name="Ray D.A."/>
        </authorList>
    </citation>
    <scope>NUCLEOTIDE SEQUENCE [LARGE SCALE GENOMIC DNA]</scope>
    <source>
        <strain evidence="1">KSC_2009_1</strain>
    </source>
</reference>
<dbReference type="Proteomes" id="UP000050525">
    <property type="component" value="Unassembled WGS sequence"/>
</dbReference>
<name>A0A151P1F7_ALLMI</name>
<evidence type="ECO:0000313" key="1">
    <source>
        <dbReference type="EMBL" id="KYO42911.1"/>
    </source>
</evidence>
<organism evidence="1 2">
    <name type="scientific">Alligator mississippiensis</name>
    <name type="common">American alligator</name>
    <dbReference type="NCBI Taxonomy" id="8496"/>
    <lineage>
        <taxon>Eukaryota</taxon>
        <taxon>Metazoa</taxon>
        <taxon>Chordata</taxon>
        <taxon>Craniata</taxon>
        <taxon>Vertebrata</taxon>
        <taxon>Euteleostomi</taxon>
        <taxon>Archelosauria</taxon>
        <taxon>Archosauria</taxon>
        <taxon>Crocodylia</taxon>
        <taxon>Alligatoridae</taxon>
        <taxon>Alligatorinae</taxon>
        <taxon>Alligator</taxon>
    </lineage>
</organism>
<gene>
    <name evidence="1" type="ORF">Y1Q_0016674</name>
</gene>